<gene>
    <name evidence="2" type="ORF">HDA43_000411</name>
</gene>
<accession>A0A852UMU4</accession>
<dbReference type="InterPro" id="IPR029063">
    <property type="entry name" value="SAM-dependent_MTases_sf"/>
</dbReference>
<dbReference type="Gene3D" id="3.40.50.150">
    <property type="entry name" value="Vaccinia Virus protein VP39"/>
    <property type="match status" value="1"/>
</dbReference>
<keyword evidence="2" id="KW-0489">Methyltransferase</keyword>
<dbReference type="PANTHER" id="PTHR43591:SF24">
    <property type="entry name" value="2-METHOXY-6-POLYPRENYL-1,4-BENZOQUINOL METHYLASE, MITOCHONDRIAL"/>
    <property type="match status" value="1"/>
</dbReference>
<dbReference type="PANTHER" id="PTHR43591">
    <property type="entry name" value="METHYLTRANSFERASE"/>
    <property type="match status" value="1"/>
</dbReference>
<dbReference type="EMBL" id="JACCCO010000001">
    <property type="protein sequence ID" value="NYF38252.1"/>
    <property type="molecule type" value="Genomic_DNA"/>
</dbReference>
<feature type="domain" description="Methyltransferase" evidence="1">
    <location>
        <begin position="366"/>
        <end position="457"/>
    </location>
</feature>
<keyword evidence="3" id="KW-1185">Reference proteome</keyword>
<comment type="caution">
    <text evidence="2">The sequence shown here is derived from an EMBL/GenBank/DDBJ whole genome shotgun (WGS) entry which is preliminary data.</text>
</comment>
<dbReference type="GO" id="GO:0008168">
    <property type="term" value="F:methyltransferase activity"/>
    <property type="evidence" value="ECO:0007669"/>
    <property type="project" value="UniProtKB-KW"/>
</dbReference>
<dbReference type="Proteomes" id="UP000576393">
    <property type="component" value="Unassembled WGS sequence"/>
</dbReference>
<organism evidence="2 3">
    <name type="scientific">Streptosporangium sandarakinum</name>
    <dbReference type="NCBI Taxonomy" id="1260955"/>
    <lineage>
        <taxon>Bacteria</taxon>
        <taxon>Bacillati</taxon>
        <taxon>Actinomycetota</taxon>
        <taxon>Actinomycetes</taxon>
        <taxon>Streptosporangiales</taxon>
        <taxon>Streptosporangiaceae</taxon>
        <taxon>Streptosporangium</taxon>
    </lineage>
</organism>
<dbReference type="CDD" id="cd02440">
    <property type="entry name" value="AdoMet_MTases"/>
    <property type="match status" value="1"/>
</dbReference>
<dbReference type="RefSeq" id="WP_179818033.1">
    <property type="nucleotide sequence ID" value="NZ_CP192034.1"/>
</dbReference>
<dbReference type="GO" id="GO:0032259">
    <property type="term" value="P:methylation"/>
    <property type="evidence" value="ECO:0007669"/>
    <property type="project" value="UniProtKB-KW"/>
</dbReference>
<dbReference type="SUPFAM" id="SSF53335">
    <property type="entry name" value="S-adenosyl-L-methionine-dependent methyltransferases"/>
    <property type="match status" value="1"/>
</dbReference>
<sequence length="525" mass="56349">MSVDSTYATGTRATAGALVEEFAAAPDAGVREAYRRLVEAVWDGGTLTGLALPAASEIVDGLDRAGEDRAGLLAVLLGLLAEAEAYVPDSPVRAAVRQGMDRYLDLLDRCEPDEPLAQGLIYLLAHFPEDRDRILAQVSRLELPVDDLSRLDRCLRELDPADPDLGRVWPAPSVWRLTDEERAFDRAWIASLSPEQITVNWRNDTRNVWAYMGAKAYWTVRDGVPAAIPRVPHPADTGATVPPAAEAGPELLRPHAAAFRCPACHDGLDFGAGSVRCERCAVTYPVTRGILDLTEGISDAAAGTGDEASANLLRKLAEMPTMGLYYEALMRPEFLRVAGSNWDAAVTPAAEDAYIAAHVRPVDGPVLDLAAGAGRWTGVIAQAVGAERLVALDMGLPMLNTLRGKLPEVPAVRASALELPFGDASLGAVVCWNALQAFPDDAGTAIAEVGRCLRPGGTFTLMTFVWDTDPVYRHFQAAHSFPGRPAGMLLFEAEQLRTWLAEAGMVIREESGSGTFVFITAERAA</sequence>
<evidence type="ECO:0000313" key="3">
    <source>
        <dbReference type="Proteomes" id="UP000576393"/>
    </source>
</evidence>
<dbReference type="AlphaFoldDB" id="A0A852UMU4"/>
<reference evidence="2 3" key="1">
    <citation type="submission" date="2020-07" db="EMBL/GenBank/DDBJ databases">
        <title>Sequencing the genomes of 1000 actinobacteria strains.</title>
        <authorList>
            <person name="Klenk H.-P."/>
        </authorList>
    </citation>
    <scope>NUCLEOTIDE SEQUENCE [LARGE SCALE GENOMIC DNA]</scope>
    <source>
        <strain evidence="2 3">DSM 45763</strain>
    </source>
</reference>
<proteinExistence type="predicted"/>
<evidence type="ECO:0000313" key="2">
    <source>
        <dbReference type="EMBL" id="NYF38252.1"/>
    </source>
</evidence>
<dbReference type="Pfam" id="PF13649">
    <property type="entry name" value="Methyltransf_25"/>
    <property type="match status" value="1"/>
</dbReference>
<name>A0A852UMU4_9ACTN</name>
<protein>
    <submittedName>
        <fullName evidence="2">SAM-dependent methyltransferase</fullName>
    </submittedName>
</protein>
<keyword evidence="2" id="KW-0808">Transferase</keyword>
<dbReference type="InterPro" id="IPR041698">
    <property type="entry name" value="Methyltransf_25"/>
</dbReference>
<evidence type="ECO:0000259" key="1">
    <source>
        <dbReference type="Pfam" id="PF13649"/>
    </source>
</evidence>